<name>A0A6P1BV33_9BRAD</name>
<proteinExistence type="inferred from homology"/>
<dbReference type="PANTHER" id="PTHR30024">
    <property type="entry name" value="ALIPHATIC SULFONATES-BINDING PROTEIN-RELATED"/>
    <property type="match status" value="1"/>
</dbReference>
<protein>
    <submittedName>
        <fullName evidence="3">PhnD/SsuA/transferrin family substrate-binding protein</fullName>
    </submittedName>
</protein>
<evidence type="ECO:0000256" key="1">
    <source>
        <dbReference type="ARBA" id="ARBA00010742"/>
    </source>
</evidence>
<comment type="caution">
    <text evidence="3">The sequence shown here is derived from an EMBL/GenBank/DDBJ whole genome shotgun (WGS) entry which is preliminary data.</text>
</comment>
<reference evidence="3 4" key="1">
    <citation type="journal article" date="2020" name="Arch. Microbiol.">
        <title>Bradyrhizobium uaiense sp. nov., a new highly efficient cowpea symbiont.</title>
        <authorList>
            <person name="Cabral Michel D."/>
            <person name="Azarias Guimaraes A."/>
            <person name="Martins da Costa E."/>
            <person name="Soares de Carvalho T."/>
            <person name="Balsanelli E."/>
            <person name="Willems A."/>
            <person name="Maltempi de Souza E."/>
            <person name="de Souza Moreira F.M."/>
        </authorList>
    </citation>
    <scope>NUCLEOTIDE SEQUENCE [LARGE SCALE GENOMIC DNA]</scope>
    <source>
        <strain evidence="3 4">UFLA 03-164</strain>
    </source>
</reference>
<evidence type="ECO:0000313" key="4">
    <source>
        <dbReference type="Proteomes" id="UP000468531"/>
    </source>
</evidence>
<feature type="domain" description="Solute-binding protein family 3/N-terminal" evidence="2">
    <location>
        <begin position="65"/>
        <end position="269"/>
    </location>
</feature>
<comment type="similarity">
    <text evidence="1">Belongs to the bacterial solute-binding protein SsuA/TauA family.</text>
</comment>
<dbReference type="InterPro" id="IPR006311">
    <property type="entry name" value="TAT_signal"/>
</dbReference>
<accession>A0A6P1BV33</accession>
<evidence type="ECO:0000313" key="3">
    <source>
        <dbReference type="EMBL" id="NEV02286.1"/>
    </source>
</evidence>
<dbReference type="EMBL" id="VKHP01000334">
    <property type="protein sequence ID" value="NEV02286.1"/>
    <property type="molecule type" value="Genomic_DNA"/>
</dbReference>
<dbReference type="Pfam" id="PF09084">
    <property type="entry name" value="NMT1"/>
    <property type="match status" value="1"/>
</dbReference>
<keyword evidence="4" id="KW-1185">Reference proteome</keyword>
<gene>
    <name evidence="3" type="ORF">FNJ47_42875</name>
</gene>
<dbReference type="SUPFAM" id="SSF53850">
    <property type="entry name" value="Periplasmic binding protein-like II"/>
    <property type="match status" value="1"/>
</dbReference>
<dbReference type="PANTHER" id="PTHR30024:SF42">
    <property type="entry name" value="ALIPHATIC SULFONATES-BINDING PROTEIN-RELATED"/>
    <property type="match status" value="1"/>
</dbReference>
<dbReference type="SMART" id="SM00062">
    <property type="entry name" value="PBPb"/>
    <property type="match status" value="1"/>
</dbReference>
<dbReference type="InterPro" id="IPR001638">
    <property type="entry name" value="Solute-binding_3/MltF_N"/>
</dbReference>
<organism evidence="3 4">
    <name type="scientific">Bradyrhizobium uaiense</name>
    <dbReference type="NCBI Taxonomy" id="2594946"/>
    <lineage>
        <taxon>Bacteria</taxon>
        <taxon>Pseudomonadati</taxon>
        <taxon>Pseudomonadota</taxon>
        <taxon>Alphaproteobacteria</taxon>
        <taxon>Hyphomicrobiales</taxon>
        <taxon>Nitrobacteraceae</taxon>
        <taxon>Bradyrhizobium</taxon>
    </lineage>
</organism>
<sequence length="362" mass="38155">MISNGLVGVRRRTVSRRTFLASAGVTVAAATVGARGVSFAGVAESVPSQLTVAVIGDGRTGVWASLRAGAGGRNLEQELGTKIVWQPGFTASLPVMEAVKASSVDFTFATATAVVNAVSARVPIVPLAAYPLPVDEVDFLVQASSAIRTAADLKGKKIAHQNGTTGTYSLIKYLETAGLRLSDVQAVSLSGADAFTAFAQGSIDGWIHWQPATALALTKLGDKARLLPDVKTYDYAFYVARSEVAVKHPQVFAKFVKIIRETQAYIFAHPAESVALWASQGGFPPDGAERAVYEKLIRDARLSESTAVALRPIDEAAAVSTQDLADNFHALGVLPSKVDVRSFLLGAQFDAAKRAVALELGE</sequence>
<dbReference type="AlphaFoldDB" id="A0A6P1BV33"/>
<dbReference type="RefSeq" id="WP_163162302.1">
    <property type="nucleotide sequence ID" value="NZ_VKHP01000334.1"/>
</dbReference>
<dbReference type="Proteomes" id="UP000468531">
    <property type="component" value="Unassembled WGS sequence"/>
</dbReference>
<dbReference type="Gene3D" id="3.40.190.10">
    <property type="entry name" value="Periplasmic binding protein-like II"/>
    <property type="match status" value="2"/>
</dbReference>
<evidence type="ECO:0000259" key="2">
    <source>
        <dbReference type="SMART" id="SM00062"/>
    </source>
</evidence>
<dbReference type="PROSITE" id="PS51318">
    <property type="entry name" value="TAT"/>
    <property type="match status" value="1"/>
</dbReference>
<dbReference type="InterPro" id="IPR015168">
    <property type="entry name" value="SsuA/THI5"/>
</dbReference>